<accession>Q24ZK4</accession>
<dbReference type="EMBL" id="AP008230">
    <property type="protein sequence ID" value="BAE82538.1"/>
    <property type="molecule type" value="Genomic_DNA"/>
</dbReference>
<evidence type="ECO:0000313" key="3">
    <source>
        <dbReference type="Proteomes" id="UP000001946"/>
    </source>
</evidence>
<sequence>MVMKEMDDLLKSVFQDKPIAQEPLQGMQARIMEQILAAPVDFQAKRLVRQRRKWGTIFLSGLFVLSLSLFLINWFLGPWLGGGLNTFVLWLTANIPMLAWLQNRWDWFLDTLAILSNLKIGYQFLWQQYGLAVMGILFSWVLFEGIRDKLNSTTIDGNS</sequence>
<reference evidence="2 3" key="1">
    <citation type="journal article" date="2006" name="J. Bacteriol.">
        <title>Complete genome sequence of the dehalorespiring bacterium Desulfitobacterium hafniense Y51 and comparison with Dehalococcoides ethenogenes 195.</title>
        <authorList>
            <person name="Nonaka H."/>
            <person name="Keresztes G."/>
            <person name="Shinoda Y."/>
            <person name="Ikenaga Y."/>
            <person name="Abe M."/>
            <person name="Naito K."/>
            <person name="Inatomi K."/>
            <person name="Furukawa K."/>
            <person name="Inui M."/>
            <person name="Yukawa H."/>
        </authorList>
    </citation>
    <scope>NUCLEOTIDE SEQUENCE [LARGE SCALE GENOMIC DNA]</scope>
    <source>
        <strain evidence="2 3">Y51</strain>
    </source>
</reference>
<dbReference type="eggNOG" id="ENOG502ZUUQ">
    <property type="taxonomic scope" value="Bacteria"/>
</dbReference>
<dbReference type="AlphaFoldDB" id="Q24ZK4"/>
<feature type="transmembrane region" description="Helical" evidence="1">
    <location>
        <begin position="122"/>
        <end position="143"/>
    </location>
</feature>
<keyword evidence="1" id="KW-0812">Transmembrane</keyword>
<protein>
    <submittedName>
        <fullName evidence="2">Uncharacterized protein</fullName>
    </submittedName>
</protein>
<proteinExistence type="predicted"/>
<keyword evidence="1" id="KW-0472">Membrane</keyword>
<evidence type="ECO:0000313" key="2">
    <source>
        <dbReference type="EMBL" id="BAE82538.1"/>
    </source>
</evidence>
<organism evidence="2 3">
    <name type="scientific">Desulfitobacterium hafniense (strain Y51)</name>
    <dbReference type="NCBI Taxonomy" id="138119"/>
    <lineage>
        <taxon>Bacteria</taxon>
        <taxon>Bacillati</taxon>
        <taxon>Bacillota</taxon>
        <taxon>Clostridia</taxon>
        <taxon>Eubacteriales</taxon>
        <taxon>Desulfitobacteriaceae</taxon>
        <taxon>Desulfitobacterium</taxon>
    </lineage>
</organism>
<dbReference type="Proteomes" id="UP000001946">
    <property type="component" value="Chromosome"/>
</dbReference>
<name>Q24ZK4_DESHY</name>
<feature type="transmembrane region" description="Helical" evidence="1">
    <location>
        <begin position="54"/>
        <end position="76"/>
    </location>
</feature>
<dbReference type="HOGENOM" id="CLU_1666564_0_0_9"/>
<gene>
    <name evidence="2" type="ordered locus">DSY0749</name>
</gene>
<keyword evidence="3" id="KW-1185">Reference proteome</keyword>
<keyword evidence="1" id="KW-1133">Transmembrane helix</keyword>
<dbReference type="STRING" id="138119.DSY0749"/>
<evidence type="ECO:0000256" key="1">
    <source>
        <dbReference type="SAM" id="Phobius"/>
    </source>
</evidence>
<dbReference type="KEGG" id="dsy:DSY0749"/>